<dbReference type="NCBIfam" id="TIGR00095">
    <property type="entry name" value="16S rRNA (guanine(966)-N(2))-methyltransferase RsmD"/>
    <property type="match status" value="1"/>
</dbReference>
<name>A0A7M3MKD0_9BACT</name>
<proteinExistence type="predicted"/>
<evidence type="ECO:0000313" key="3">
    <source>
        <dbReference type="EMBL" id="TVM20028.1"/>
    </source>
</evidence>
<dbReference type="Pfam" id="PF03602">
    <property type="entry name" value="Cons_hypoth95"/>
    <property type="match status" value="1"/>
</dbReference>
<keyword evidence="2 3" id="KW-0808">Transferase</keyword>
<dbReference type="InterPro" id="IPR029063">
    <property type="entry name" value="SAM-dependent_MTases_sf"/>
</dbReference>
<dbReference type="GO" id="GO:0052913">
    <property type="term" value="F:16S rRNA (guanine(966)-N(2))-methyltransferase activity"/>
    <property type="evidence" value="ECO:0007669"/>
    <property type="project" value="UniProtKB-EC"/>
</dbReference>
<dbReference type="OrthoDB" id="9803017at2"/>
<organism evidence="3 4">
    <name type="scientific">Oceanidesulfovibrio indonesiensis</name>
    <dbReference type="NCBI Taxonomy" id="54767"/>
    <lineage>
        <taxon>Bacteria</taxon>
        <taxon>Pseudomonadati</taxon>
        <taxon>Thermodesulfobacteriota</taxon>
        <taxon>Desulfovibrionia</taxon>
        <taxon>Desulfovibrionales</taxon>
        <taxon>Desulfovibrionaceae</taxon>
        <taxon>Oceanidesulfovibrio</taxon>
    </lineage>
</organism>
<evidence type="ECO:0000256" key="1">
    <source>
        <dbReference type="ARBA" id="ARBA00022603"/>
    </source>
</evidence>
<protein>
    <submittedName>
        <fullName evidence="3">16S rRNA (Guanine(966)-N(2))-methyltransferase RsmD</fullName>
        <ecNumber evidence="3">2.1.1.171</ecNumber>
    </submittedName>
</protein>
<dbReference type="PANTHER" id="PTHR43542:SF1">
    <property type="entry name" value="METHYLTRANSFERASE"/>
    <property type="match status" value="1"/>
</dbReference>
<dbReference type="InterPro" id="IPR002052">
    <property type="entry name" value="DNA_methylase_N6_adenine_CS"/>
</dbReference>
<comment type="caution">
    <text evidence="3">The sequence shown here is derived from an EMBL/GenBank/DDBJ whole genome shotgun (WGS) entry which is preliminary data.</text>
</comment>
<keyword evidence="1 3" id="KW-0489">Methyltransferase</keyword>
<dbReference type="SUPFAM" id="SSF53335">
    <property type="entry name" value="S-adenosyl-L-methionine-dependent methyltransferases"/>
    <property type="match status" value="1"/>
</dbReference>
<gene>
    <name evidence="3" type="primary">rsmD</name>
    <name evidence="3" type="ORF">DPQ33_02025</name>
</gene>
<sequence>MRITAGIYKGRTIRTSEGPGYRPATAKVREALFSMLEARGVAWSETRVLDLFAGSGSLAFEALSRGAQHATMVELSRSAARTIEKTVADLGIEPGVAVVECVDIFPWLGKGPGRRAQFDLVFVDPPYGENLTGRALGALDRKGWLAPGAIVVAEIEKNAVVPRAGDAYALDVDRTYGQTRIVLWNRAST</sequence>
<accession>A0A7M3MKD0</accession>
<dbReference type="EMBL" id="QMIE01000001">
    <property type="protein sequence ID" value="TVM20028.1"/>
    <property type="molecule type" value="Genomic_DNA"/>
</dbReference>
<evidence type="ECO:0000313" key="4">
    <source>
        <dbReference type="Proteomes" id="UP000448292"/>
    </source>
</evidence>
<dbReference type="PROSITE" id="PS00092">
    <property type="entry name" value="N6_MTASE"/>
    <property type="match status" value="1"/>
</dbReference>
<dbReference type="Proteomes" id="UP000448292">
    <property type="component" value="Unassembled WGS sequence"/>
</dbReference>
<dbReference type="PANTHER" id="PTHR43542">
    <property type="entry name" value="METHYLTRANSFERASE"/>
    <property type="match status" value="1"/>
</dbReference>
<dbReference type="RefSeq" id="WP_144301490.1">
    <property type="nucleotide sequence ID" value="NZ_QMIE01000001.1"/>
</dbReference>
<evidence type="ECO:0000256" key="2">
    <source>
        <dbReference type="ARBA" id="ARBA00022679"/>
    </source>
</evidence>
<dbReference type="Gene3D" id="3.40.50.150">
    <property type="entry name" value="Vaccinia Virus protein VP39"/>
    <property type="match status" value="1"/>
</dbReference>
<dbReference type="AlphaFoldDB" id="A0A7M3MKD0"/>
<dbReference type="PIRSF" id="PIRSF004553">
    <property type="entry name" value="CHP00095"/>
    <property type="match status" value="1"/>
</dbReference>
<dbReference type="CDD" id="cd02440">
    <property type="entry name" value="AdoMet_MTases"/>
    <property type="match status" value="1"/>
</dbReference>
<dbReference type="InterPro" id="IPR004398">
    <property type="entry name" value="RNA_MeTrfase_RsmD"/>
</dbReference>
<dbReference type="EC" id="2.1.1.171" evidence="3"/>
<reference evidence="3 4" key="1">
    <citation type="submission" date="2018-06" db="EMBL/GenBank/DDBJ databases">
        <title>Complete genome of Desulfovibrio indonesiensis P37SLT.</title>
        <authorList>
            <person name="Crispim J.S."/>
            <person name="Vidigal P.M.P."/>
            <person name="Silva L.C.F."/>
            <person name="Laguardia C.N."/>
            <person name="Araujo L.C."/>
            <person name="Dias R.S."/>
            <person name="Sousa M.P."/>
            <person name="Paula S.O."/>
            <person name="Silva C."/>
        </authorList>
    </citation>
    <scope>NUCLEOTIDE SEQUENCE [LARGE SCALE GENOMIC DNA]</scope>
    <source>
        <strain evidence="3 4">P37SLT</strain>
    </source>
</reference>
<dbReference type="GO" id="GO:0003676">
    <property type="term" value="F:nucleic acid binding"/>
    <property type="evidence" value="ECO:0007669"/>
    <property type="project" value="InterPro"/>
</dbReference>
<keyword evidence="4" id="KW-1185">Reference proteome</keyword>